<evidence type="ECO:0000256" key="1">
    <source>
        <dbReference type="SAM" id="MobiDB-lite"/>
    </source>
</evidence>
<evidence type="ECO:0000313" key="2">
    <source>
        <dbReference type="EMBL" id="AEO93849.1"/>
    </source>
</evidence>
<dbReference type="GeneID" id="18563814"/>
<dbReference type="EMBL" id="JN638751">
    <property type="protein sequence ID" value="AEO93849.1"/>
    <property type="molecule type" value="Genomic_DNA"/>
</dbReference>
<feature type="region of interest" description="Disordered" evidence="1">
    <location>
        <begin position="59"/>
        <end position="85"/>
    </location>
</feature>
<accession>G3MAY4</accession>
<dbReference type="Proteomes" id="UP000009273">
    <property type="component" value="Segment"/>
</dbReference>
<protein>
    <submittedName>
        <fullName evidence="2">Gp604</fullName>
    </submittedName>
</protein>
<evidence type="ECO:0000313" key="3">
    <source>
        <dbReference type="Proteomes" id="UP000009273"/>
    </source>
</evidence>
<dbReference type="RefSeq" id="YP_009015896.1">
    <property type="nucleotide sequence ID" value="NC_023719.1"/>
</dbReference>
<organism evidence="2 3">
    <name type="scientific">Bacillus phage G</name>
    <dbReference type="NCBI Taxonomy" id="2884420"/>
    <lineage>
        <taxon>Viruses</taxon>
        <taxon>Duplodnaviria</taxon>
        <taxon>Heunggongvirae</taxon>
        <taxon>Uroviricota</taxon>
        <taxon>Caudoviricetes</taxon>
        <taxon>Donellivirus</taxon>
        <taxon>Donellivirus gee</taxon>
    </lineage>
</organism>
<keyword evidence="3" id="KW-1185">Reference proteome</keyword>
<name>G3MAY4_9CAUD</name>
<proteinExistence type="predicted"/>
<dbReference type="KEGG" id="vg:18563814"/>
<sequence length="124" mass="14440">MSQLTEEQIEEVVEAIFDMVPEDLCGMGYFGEAIKHNGLEHLFTEEQMNTFHECQIVYGPLGSDEEEEENEDEDDDGEDNGCDYEVRHSYPWMSGSWYDYEESLDERIKEEITTVVKVVIKNVK</sequence>
<gene>
    <name evidence="2" type="primary">604</name>
    <name evidence="2" type="ORF">G_604</name>
</gene>
<reference evidence="2 3" key="1">
    <citation type="submission" date="2011-09" db="EMBL/GenBank/DDBJ databases">
        <authorList>
            <person name="Pope W.H."/>
            <person name="Pedulla M.L."/>
            <person name="Ford M.E."/>
            <person name="Peebles C.L."/>
            <person name="Hatfull G.H."/>
            <person name="Hendrix R.W."/>
        </authorList>
    </citation>
    <scope>NUCLEOTIDE SEQUENCE [LARGE SCALE GENOMIC DNA]</scope>
    <source>
        <strain evidence="2">G</strain>
    </source>
</reference>
<feature type="compositionally biased region" description="Acidic residues" evidence="1">
    <location>
        <begin position="63"/>
        <end position="82"/>
    </location>
</feature>